<dbReference type="SUPFAM" id="SSF56770">
    <property type="entry name" value="HydA/Nqo6-like"/>
    <property type="match status" value="1"/>
</dbReference>
<dbReference type="Proteomes" id="UP000244792">
    <property type="component" value="Chromosome"/>
</dbReference>
<evidence type="ECO:0000256" key="2">
    <source>
        <dbReference type="ARBA" id="ARBA00009173"/>
    </source>
</evidence>
<feature type="domain" description="NADH:ubiquinone oxidoreductase-like 20kDa subunit" evidence="7">
    <location>
        <begin position="21"/>
        <end position="131"/>
    </location>
</feature>
<name>A0A2R4VZY0_THEAF</name>
<evidence type="ECO:0000313" key="9">
    <source>
        <dbReference type="Proteomes" id="UP000244792"/>
    </source>
</evidence>
<comment type="cofactor">
    <cofactor evidence="1">
        <name>[4Fe-4S] cluster</name>
        <dbReference type="ChEBI" id="CHEBI:49883"/>
    </cofactor>
</comment>
<dbReference type="RefSeq" id="WP_108308811.1">
    <property type="nucleotide sequence ID" value="NZ_CP020921.1"/>
</dbReference>
<sequence>MIFKIGRSKSPWLFHLNTGSCNGCDIEIIALFASRYDVERLGCKLVGSPKHADICLVTGPVTARSKEPLLRIYDMLPNPKVVVCVGTCSISSGVFTDGYSIVGPAHKLIPVTAYVGGCSAHPKNIFLGLQKAIEVFKEGR</sequence>
<dbReference type="Pfam" id="PF01058">
    <property type="entry name" value="Oxidored_q6"/>
    <property type="match status" value="1"/>
</dbReference>
<evidence type="ECO:0000256" key="6">
    <source>
        <dbReference type="ARBA" id="ARBA00023014"/>
    </source>
</evidence>
<organism evidence="8 9">
    <name type="scientific">Thermodesulfobium acidiphilum</name>
    <dbReference type="NCBI Taxonomy" id="1794699"/>
    <lineage>
        <taxon>Bacteria</taxon>
        <taxon>Pseudomonadati</taxon>
        <taxon>Thermodesulfobiota</taxon>
        <taxon>Thermodesulfobiia</taxon>
        <taxon>Thermodesulfobiales</taxon>
        <taxon>Thermodesulfobiaceae</taxon>
        <taxon>Thermodesulfobium</taxon>
    </lineage>
</organism>
<keyword evidence="3" id="KW-0004">4Fe-4S</keyword>
<dbReference type="Gene3D" id="3.40.50.12280">
    <property type="match status" value="1"/>
</dbReference>
<accession>A0A2R4VZY0</accession>
<protein>
    <submittedName>
        <fullName evidence="8">Ni,Fe-hydrogenase III small subunit</fullName>
    </submittedName>
</protein>
<evidence type="ECO:0000256" key="1">
    <source>
        <dbReference type="ARBA" id="ARBA00001966"/>
    </source>
</evidence>
<dbReference type="EMBL" id="CP020921">
    <property type="protein sequence ID" value="AWB09978.1"/>
    <property type="molecule type" value="Genomic_DNA"/>
</dbReference>
<dbReference type="GO" id="GO:0051539">
    <property type="term" value="F:4 iron, 4 sulfur cluster binding"/>
    <property type="evidence" value="ECO:0007669"/>
    <property type="project" value="UniProtKB-KW"/>
</dbReference>
<comment type="similarity">
    <text evidence="2">Belongs to the complex I 20 kDa subunit family.</text>
</comment>
<dbReference type="GO" id="GO:0046872">
    <property type="term" value="F:metal ion binding"/>
    <property type="evidence" value="ECO:0007669"/>
    <property type="project" value="UniProtKB-KW"/>
</dbReference>
<keyword evidence="5" id="KW-0408">Iron</keyword>
<dbReference type="AlphaFoldDB" id="A0A2R4VZY0"/>
<dbReference type="OrthoDB" id="9786737at2"/>
<keyword evidence="6" id="KW-0411">Iron-sulfur</keyword>
<dbReference type="InterPro" id="IPR052375">
    <property type="entry name" value="Complex_I_20kDa-like"/>
</dbReference>
<evidence type="ECO:0000256" key="5">
    <source>
        <dbReference type="ARBA" id="ARBA00023004"/>
    </source>
</evidence>
<proteinExistence type="inferred from homology"/>
<reference evidence="8 9" key="1">
    <citation type="submission" date="2017-04" db="EMBL/GenBank/DDBJ databases">
        <title>Genomic insights into metabolism of Thermodesulfobium acidiphilum.</title>
        <authorList>
            <person name="Toshchakov S.V."/>
            <person name="Frolov E.N."/>
            <person name="Kublanov I.V."/>
            <person name="Samarov N.I."/>
            <person name="Novikov A."/>
            <person name="Lebedinsky A.V."/>
            <person name="Bonch-Osmolovskaya E.A."/>
            <person name="Chernyh N.A."/>
        </authorList>
    </citation>
    <scope>NUCLEOTIDE SEQUENCE [LARGE SCALE GENOMIC DNA]</scope>
    <source>
        <strain evidence="8 9">3127-1</strain>
    </source>
</reference>
<dbReference type="InterPro" id="IPR006137">
    <property type="entry name" value="NADH_UbQ_OxRdtase-like_20kDa"/>
</dbReference>
<evidence type="ECO:0000256" key="4">
    <source>
        <dbReference type="ARBA" id="ARBA00022723"/>
    </source>
</evidence>
<keyword evidence="4" id="KW-0479">Metal-binding</keyword>
<keyword evidence="9" id="KW-1185">Reference proteome</keyword>
<dbReference type="KEGG" id="taci:TDSAC_0604"/>
<evidence type="ECO:0000259" key="7">
    <source>
        <dbReference type="Pfam" id="PF01058"/>
    </source>
</evidence>
<dbReference type="PANTHER" id="PTHR42989">
    <property type="entry name" value="HYDROGENASE-4 COMPONENT I"/>
    <property type="match status" value="1"/>
</dbReference>
<evidence type="ECO:0000313" key="8">
    <source>
        <dbReference type="EMBL" id="AWB09978.1"/>
    </source>
</evidence>
<gene>
    <name evidence="8" type="ORF">TDSAC_0604</name>
</gene>
<evidence type="ECO:0000256" key="3">
    <source>
        <dbReference type="ARBA" id="ARBA00022485"/>
    </source>
</evidence>
<dbReference type="PANTHER" id="PTHR42989:SF1">
    <property type="entry name" value="FORMATE HYDROGENLYASE SUBUNIT 7-RELATED"/>
    <property type="match status" value="1"/>
</dbReference>